<name>A0AAN0JW23_AMPQE</name>
<dbReference type="AlphaFoldDB" id="A0AAN0JW23"/>
<organism evidence="2 3">
    <name type="scientific">Amphimedon queenslandica</name>
    <name type="common">Sponge</name>
    <dbReference type="NCBI Taxonomy" id="400682"/>
    <lineage>
        <taxon>Eukaryota</taxon>
        <taxon>Metazoa</taxon>
        <taxon>Porifera</taxon>
        <taxon>Demospongiae</taxon>
        <taxon>Heteroscleromorpha</taxon>
        <taxon>Haplosclerida</taxon>
        <taxon>Niphatidae</taxon>
        <taxon>Amphimedon</taxon>
    </lineage>
</organism>
<proteinExistence type="predicted"/>
<keyword evidence="1" id="KW-0472">Membrane</keyword>
<dbReference type="Proteomes" id="UP000007879">
    <property type="component" value="Unassembled WGS sequence"/>
</dbReference>
<accession>A0AAN0JW23</accession>
<feature type="transmembrane region" description="Helical" evidence="1">
    <location>
        <begin position="197"/>
        <end position="219"/>
    </location>
</feature>
<dbReference type="KEGG" id="aqu:109589653"/>
<keyword evidence="3" id="KW-1185">Reference proteome</keyword>
<dbReference type="RefSeq" id="XP_019861269.1">
    <property type="nucleotide sequence ID" value="XM_020005710.1"/>
</dbReference>
<dbReference type="GeneID" id="109589653"/>
<keyword evidence="1" id="KW-1133">Transmembrane helix</keyword>
<reference evidence="3" key="1">
    <citation type="journal article" date="2010" name="Nature">
        <title>The Amphimedon queenslandica genome and the evolution of animal complexity.</title>
        <authorList>
            <person name="Srivastava M."/>
            <person name="Simakov O."/>
            <person name="Chapman J."/>
            <person name="Fahey B."/>
            <person name="Gauthier M.E."/>
            <person name="Mitros T."/>
            <person name="Richards G.S."/>
            <person name="Conaco C."/>
            <person name="Dacre M."/>
            <person name="Hellsten U."/>
            <person name="Larroux C."/>
            <person name="Putnam N.H."/>
            <person name="Stanke M."/>
            <person name="Adamska M."/>
            <person name="Darling A."/>
            <person name="Degnan S.M."/>
            <person name="Oakley T.H."/>
            <person name="Plachetzki D.C."/>
            <person name="Zhai Y."/>
            <person name="Adamski M."/>
            <person name="Calcino A."/>
            <person name="Cummins S.F."/>
            <person name="Goodstein D.M."/>
            <person name="Harris C."/>
            <person name="Jackson D.J."/>
            <person name="Leys S.P."/>
            <person name="Shu S."/>
            <person name="Woodcroft B.J."/>
            <person name="Vervoort M."/>
            <person name="Kosik K.S."/>
            <person name="Manning G."/>
            <person name="Degnan B.M."/>
            <person name="Rokhsar D.S."/>
        </authorList>
    </citation>
    <scope>NUCLEOTIDE SEQUENCE [LARGE SCALE GENOMIC DNA]</scope>
</reference>
<protein>
    <submittedName>
        <fullName evidence="2">Uncharacterized protein</fullName>
    </submittedName>
</protein>
<evidence type="ECO:0000256" key="1">
    <source>
        <dbReference type="SAM" id="Phobius"/>
    </source>
</evidence>
<evidence type="ECO:0000313" key="3">
    <source>
        <dbReference type="Proteomes" id="UP000007879"/>
    </source>
</evidence>
<sequence length="279" mass="30383">MYNTFVLDPEAGNLSTPVFYDDGIRVSWSGATCLSSLRLSAHLSSVYEVDVKNVTGTTHYDFIPVTSGDYRFQLTSVNYPGNDIGSMNSTSIPWKEPKVSIDTNVNNNIANFTIKNNDDGRPPVTNCSIAFDDVLKSCVMNNIIIFSITSGAKHSYNITVTNAAGTVNMNGGLSNQVKNTTTQVNTTMELSASIDPLAIAASPTVLGVLIILSVCWILLRICWKRQWCCPRIWRSSFWLLFFCYDCCTYDAGVKGKATAINAGLNNPTVGGEKGPDTTL</sequence>
<keyword evidence="1" id="KW-0812">Transmembrane</keyword>
<dbReference type="EnsemblMetazoa" id="XM_020005710.1">
    <property type="protein sequence ID" value="XP_019861269.1"/>
    <property type="gene ID" value="LOC109589653"/>
</dbReference>
<reference evidence="2" key="2">
    <citation type="submission" date="2024-06" db="UniProtKB">
        <authorList>
            <consortium name="EnsemblMetazoa"/>
        </authorList>
    </citation>
    <scope>IDENTIFICATION</scope>
</reference>
<evidence type="ECO:0000313" key="2">
    <source>
        <dbReference type="EnsemblMetazoa" id="XP_019861269.1"/>
    </source>
</evidence>